<evidence type="ECO:0000259" key="2">
    <source>
        <dbReference type="Pfam" id="PF19040"/>
    </source>
</evidence>
<reference evidence="4" key="1">
    <citation type="submission" date="2022-11" db="UniProtKB">
        <authorList>
            <consortium name="WormBaseParasite"/>
        </authorList>
    </citation>
    <scope>IDENTIFICATION</scope>
</reference>
<proteinExistence type="predicted"/>
<name>A0A914PWW4_9BILA</name>
<dbReference type="Proteomes" id="UP000887578">
    <property type="component" value="Unplaced"/>
</dbReference>
<keyword evidence="1" id="KW-0812">Transmembrane</keyword>
<feature type="transmembrane region" description="Helical" evidence="1">
    <location>
        <begin position="6"/>
        <end position="26"/>
    </location>
</feature>
<dbReference type="AlphaFoldDB" id="A0A914PWW4"/>
<evidence type="ECO:0000256" key="1">
    <source>
        <dbReference type="SAM" id="Phobius"/>
    </source>
</evidence>
<feature type="transmembrane region" description="Helical" evidence="1">
    <location>
        <begin position="76"/>
        <end position="93"/>
    </location>
</feature>
<protein>
    <submittedName>
        <fullName evidence="4">SGNH domain-containing protein</fullName>
    </submittedName>
</protein>
<dbReference type="GO" id="GO:0000271">
    <property type="term" value="P:polysaccharide biosynthetic process"/>
    <property type="evidence" value="ECO:0007669"/>
    <property type="project" value="TreeGrafter"/>
</dbReference>
<dbReference type="Pfam" id="PF19040">
    <property type="entry name" value="SGNH"/>
    <property type="match status" value="1"/>
</dbReference>
<keyword evidence="3" id="KW-1185">Reference proteome</keyword>
<evidence type="ECO:0000313" key="3">
    <source>
        <dbReference type="Proteomes" id="UP000887578"/>
    </source>
</evidence>
<dbReference type="InterPro" id="IPR043968">
    <property type="entry name" value="SGNH"/>
</dbReference>
<organism evidence="3 4">
    <name type="scientific">Panagrolaimus davidi</name>
    <dbReference type="NCBI Taxonomy" id="227884"/>
    <lineage>
        <taxon>Eukaryota</taxon>
        <taxon>Metazoa</taxon>
        <taxon>Ecdysozoa</taxon>
        <taxon>Nematoda</taxon>
        <taxon>Chromadorea</taxon>
        <taxon>Rhabditida</taxon>
        <taxon>Tylenchina</taxon>
        <taxon>Panagrolaimomorpha</taxon>
        <taxon>Panagrolaimoidea</taxon>
        <taxon>Panagrolaimidae</taxon>
        <taxon>Panagrolaimus</taxon>
    </lineage>
</organism>
<keyword evidence="1" id="KW-1133">Transmembrane helix</keyword>
<dbReference type="PANTHER" id="PTHR23028">
    <property type="entry name" value="ACETYLTRANSFERASE"/>
    <property type="match status" value="1"/>
</dbReference>
<dbReference type="PANTHER" id="PTHR23028:SF53">
    <property type="entry name" value="ACYL_TRANSF_3 DOMAIN-CONTAINING PROTEIN"/>
    <property type="match status" value="1"/>
</dbReference>
<feature type="transmembrane region" description="Helical" evidence="1">
    <location>
        <begin position="47"/>
        <end position="70"/>
    </location>
</feature>
<feature type="transmembrane region" description="Helical" evidence="1">
    <location>
        <begin position="114"/>
        <end position="132"/>
    </location>
</feature>
<accession>A0A914PWW4</accession>
<feature type="domain" description="SGNH" evidence="2">
    <location>
        <begin position="220"/>
        <end position="421"/>
    </location>
</feature>
<dbReference type="InterPro" id="IPR050879">
    <property type="entry name" value="Acyltransferase_3"/>
</dbReference>
<sequence>MLCSIVLPRLASSFFVIAVVSGIISMSTSQCDPFKTVTLYSNFHQHLVILGDISYILYLIHWPLITYARFMSSETIFTYFIGSMLFATSIFLARIGHDVIEKPLLRICNSFRNFIVILILLYALAFFVPPNLTPTTTIPVAKNDTKSGSNNLTLKFWDTITKFDVPLSLPQKWTQKNDIEVTNKIRAEHMGGLYSFKRITVKFRPYFLFYYEMNGTNPNATKTALIIGNSFSMNIIATVSSNPLFSKTYAIWISDLNFPSNDSFEETLMEKYIKPLKPDVLFIVQKYFQKYLYNTPIDKIHEKKEFKYWNTVLQKIENYTSAIILNKEQTTFPYDISQDFIRRKTKNLPIVSKIKNPKKSPVLEKWLLSLNCSKCQFFGYREAFCDGDFCRVLDFVTDLPLFRDKDHLSPVGLRYIKPYIDKAVNKGLGICIN</sequence>
<dbReference type="GO" id="GO:0016020">
    <property type="term" value="C:membrane"/>
    <property type="evidence" value="ECO:0007669"/>
    <property type="project" value="TreeGrafter"/>
</dbReference>
<keyword evidence="1" id="KW-0472">Membrane</keyword>
<dbReference type="WBParaSite" id="PDA_v2.g19348.t1">
    <property type="protein sequence ID" value="PDA_v2.g19348.t1"/>
    <property type="gene ID" value="PDA_v2.g19348"/>
</dbReference>
<evidence type="ECO:0000313" key="4">
    <source>
        <dbReference type="WBParaSite" id="PDA_v2.g19348.t1"/>
    </source>
</evidence>